<evidence type="ECO:0000256" key="1">
    <source>
        <dbReference type="SAM" id="MobiDB-lite"/>
    </source>
</evidence>
<keyword evidence="2" id="KW-0812">Transmembrane</keyword>
<dbReference type="RefSeq" id="WP_111241246.1">
    <property type="nucleotide sequence ID" value="NZ_POTX01000002.1"/>
</dbReference>
<keyword evidence="3" id="KW-0732">Signal</keyword>
<keyword evidence="2" id="KW-0472">Membrane</keyword>
<feature type="region of interest" description="Disordered" evidence="1">
    <location>
        <begin position="148"/>
        <end position="227"/>
    </location>
</feature>
<dbReference type="EMBL" id="POTX01000002">
    <property type="protein sequence ID" value="PZG01070.1"/>
    <property type="molecule type" value="Genomic_DNA"/>
</dbReference>
<gene>
    <name evidence="4" type="ORF">C1I93_00860</name>
</gene>
<dbReference type="Gene3D" id="2.60.40.230">
    <property type="entry name" value="Neocarzinostatin-like"/>
    <property type="match status" value="1"/>
</dbReference>
<evidence type="ECO:0000256" key="2">
    <source>
        <dbReference type="SAM" id="Phobius"/>
    </source>
</evidence>
<feature type="compositionally biased region" description="Low complexity" evidence="1">
    <location>
        <begin position="162"/>
        <end position="194"/>
    </location>
</feature>
<reference evidence="4 5" key="1">
    <citation type="submission" date="2018-01" db="EMBL/GenBank/DDBJ databases">
        <title>Draft genome sequence of Jishengella endophytica.</title>
        <authorList>
            <person name="Sahin N."/>
            <person name="Ay H."/>
            <person name="Saygin H."/>
        </authorList>
    </citation>
    <scope>NUCLEOTIDE SEQUENCE [LARGE SCALE GENOMIC DNA]</scope>
    <source>
        <strain evidence="4 5">DSM 45430</strain>
    </source>
</reference>
<name>A0A2W2DJS5_9ACTN</name>
<comment type="caution">
    <text evidence="4">The sequence shown here is derived from an EMBL/GenBank/DDBJ whole genome shotgun (WGS) entry which is preliminary data.</text>
</comment>
<evidence type="ECO:0000313" key="4">
    <source>
        <dbReference type="EMBL" id="PZG01070.1"/>
    </source>
</evidence>
<dbReference type="AlphaFoldDB" id="A0A2W2DJS5"/>
<sequence length="273" mass="27042">MKARIATALVSGVLLSIGTLPVSPASAGTVGKGPNGQRLSVSATSGIPLDGSTVTVTGSGYDVTKGIYVAFCLDNGAAAAPSPCGGGIDTDGSSGASHWISSNPPSYGEGLAVPYGPGGSFTVQLKITPRFGDVDCTTRRCVVSTRNDHTRGADRSQDVRVPVSFATAPASPTARATAAPATTATRSAAPPSVSAGGGPTSAPPASSATAANNPDAATGTGASAAASDQPLLTTQVSDSSPAGRWFNAVLAGLAAMLIVLVVLRARRWRRVKP</sequence>
<feature type="compositionally biased region" description="Low complexity" evidence="1">
    <location>
        <begin position="203"/>
        <end position="227"/>
    </location>
</feature>
<keyword evidence="2" id="KW-1133">Transmembrane helix</keyword>
<evidence type="ECO:0000313" key="5">
    <source>
        <dbReference type="Proteomes" id="UP000248627"/>
    </source>
</evidence>
<keyword evidence="5" id="KW-1185">Reference proteome</keyword>
<dbReference type="OrthoDB" id="4175021at2"/>
<organism evidence="4 5">
    <name type="scientific">Micromonospora endophytica</name>
    <dbReference type="NCBI Taxonomy" id="515350"/>
    <lineage>
        <taxon>Bacteria</taxon>
        <taxon>Bacillati</taxon>
        <taxon>Actinomycetota</taxon>
        <taxon>Actinomycetes</taxon>
        <taxon>Micromonosporales</taxon>
        <taxon>Micromonosporaceae</taxon>
        <taxon>Micromonospora</taxon>
    </lineage>
</organism>
<feature type="compositionally biased region" description="Basic and acidic residues" evidence="1">
    <location>
        <begin position="148"/>
        <end position="158"/>
    </location>
</feature>
<feature type="transmembrane region" description="Helical" evidence="2">
    <location>
        <begin position="245"/>
        <end position="263"/>
    </location>
</feature>
<feature type="chain" id="PRO_5015972873" description="MYXO-CTERM domain-containing protein" evidence="3">
    <location>
        <begin position="28"/>
        <end position="273"/>
    </location>
</feature>
<dbReference type="InterPro" id="IPR027273">
    <property type="entry name" value="Neocarzinostatin-like"/>
</dbReference>
<proteinExistence type="predicted"/>
<dbReference type="SUPFAM" id="SSF49319">
    <property type="entry name" value="Actinoxanthin-like"/>
    <property type="match status" value="1"/>
</dbReference>
<accession>A0A2W2DJS5</accession>
<feature type="signal peptide" evidence="3">
    <location>
        <begin position="1"/>
        <end position="27"/>
    </location>
</feature>
<dbReference type="Proteomes" id="UP000248627">
    <property type="component" value="Unassembled WGS sequence"/>
</dbReference>
<evidence type="ECO:0008006" key="6">
    <source>
        <dbReference type="Google" id="ProtNLM"/>
    </source>
</evidence>
<evidence type="ECO:0000256" key="3">
    <source>
        <dbReference type="SAM" id="SignalP"/>
    </source>
</evidence>
<protein>
    <recommendedName>
        <fullName evidence="6">MYXO-CTERM domain-containing protein</fullName>
    </recommendedName>
</protein>